<name>A0A6C0EMA3_9ZZZZ</name>
<keyword evidence="2" id="KW-0507">mRNA processing</keyword>
<keyword evidence="7" id="KW-0804">Transcription</keyword>
<evidence type="ECO:0000256" key="3">
    <source>
        <dbReference type="ARBA" id="ARBA00022679"/>
    </source>
</evidence>
<sequence length="553" mass="64657">MSCSKNSRSFDKKPPLTAGMKKKGQTYVWKEVMGNPNLYCWIPVSKKTAHPLDLHIEEINIQDIPIPPHNEDIIAQLAEEAEHGKQIGGLKKLSEPGATLKDIVSVDDPQKYPVVKEFIRHKGLKLYGGAAINSYLPREDKFYNPHDIPDYDFFSPDPWNDAVELSDAFHQAGYKYVEARAGIHKGTYKVFVNLWPVADISYMPKKEFDHIQTKTIDGIKVVHPLKLLESMYKEFSEPYANPARWPKVATREKLLRKWTRPLDKKFACSKTLFSGGIIKIDDMMAGLLEITYKYLRDKKALFTGPIAYNTYMEVGGASRRVLVDHYRVLSETAHEDIQELMTILMKRYEHLEITTSYYPARELNNTGYKLYAIYENKYVPICEITNLTSCTPFQYIFGRYIVSIDYLKYDLYDQTVFSEDRQRVKDSLCKLKYLEVVQHNYYRKKKATEEDKTPFQRFVTSCRGPYQHNIKTEILNRWLDRVARKDEVIKVFSKKWKIRKFPRDEIPKECKDRAKEDCIYPCAWNKFIGRCQGLPTGTYRPGEDNEDINYEYM</sequence>
<dbReference type="GO" id="GO:0044423">
    <property type="term" value="C:virion component"/>
    <property type="evidence" value="ECO:0007669"/>
    <property type="project" value="UniProtKB-KW"/>
</dbReference>
<evidence type="ECO:0000256" key="1">
    <source>
        <dbReference type="ARBA" id="ARBA00004328"/>
    </source>
</evidence>
<protein>
    <recommendedName>
        <fullName evidence="8">Poly(A) polymerase catalytic subunit domain-containing protein</fullName>
    </recommendedName>
</protein>
<keyword evidence="5" id="KW-0067">ATP-binding</keyword>
<organism evidence="9">
    <name type="scientific">viral metagenome</name>
    <dbReference type="NCBI Taxonomy" id="1070528"/>
    <lineage>
        <taxon>unclassified sequences</taxon>
        <taxon>metagenomes</taxon>
        <taxon>organismal metagenomes</taxon>
    </lineage>
</organism>
<evidence type="ECO:0000256" key="5">
    <source>
        <dbReference type="ARBA" id="ARBA00022840"/>
    </source>
</evidence>
<evidence type="ECO:0000313" key="9">
    <source>
        <dbReference type="EMBL" id="QHT29470.1"/>
    </source>
</evidence>
<dbReference type="InterPro" id="IPR045355">
    <property type="entry name" value="PolyA_pol_cat_su"/>
</dbReference>
<feature type="domain" description="Poly(A) polymerase catalytic subunit" evidence="8">
    <location>
        <begin position="114"/>
        <end position="240"/>
    </location>
</feature>
<evidence type="ECO:0000256" key="7">
    <source>
        <dbReference type="ARBA" id="ARBA00023163"/>
    </source>
</evidence>
<dbReference type="AlphaFoldDB" id="A0A6C0EMA3"/>
<dbReference type="GO" id="GO:0006397">
    <property type="term" value="P:mRNA processing"/>
    <property type="evidence" value="ECO:0007669"/>
    <property type="project" value="UniProtKB-KW"/>
</dbReference>
<dbReference type="GO" id="GO:0005524">
    <property type="term" value="F:ATP binding"/>
    <property type="evidence" value="ECO:0007669"/>
    <property type="project" value="UniProtKB-KW"/>
</dbReference>
<keyword evidence="3" id="KW-0808">Transferase</keyword>
<dbReference type="EMBL" id="MN738877">
    <property type="protein sequence ID" value="QHT29470.1"/>
    <property type="molecule type" value="Genomic_DNA"/>
</dbReference>
<proteinExistence type="predicted"/>
<evidence type="ECO:0000256" key="2">
    <source>
        <dbReference type="ARBA" id="ARBA00022664"/>
    </source>
</evidence>
<evidence type="ECO:0000259" key="8">
    <source>
        <dbReference type="Pfam" id="PF19244"/>
    </source>
</evidence>
<evidence type="ECO:0000256" key="4">
    <source>
        <dbReference type="ARBA" id="ARBA00022741"/>
    </source>
</evidence>
<keyword evidence="6" id="KW-0946">Virion</keyword>
<dbReference type="Pfam" id="PF19244">
    <property type="entry name" value="Poly_A_pol_cat"/>
    <property type="match status" value="1"/>
</dbReference>
<dbReference type="GO" id="GO:0016740">
    <property type="term" value="F:transferase activity"/>
    <property type="evidence" value="ECO:0007669"/>
    <property type="project" value="UniProtKB-KW"/>
</dbReference>
<evidence type="ECO:0000256" key="6">
    <source>
        <dbReference type="ARBA" id="ARBA00022844"/>
    </source>
</evidence>
<keyword evidence="4" id="KW-0547">Nucleotide-binding</keyword>
<reference evidence="9" key="1">
    <citation type="journal article" date="2020" name="Nature">
        <title>Giant virus diversity and host interactions through global metagenomics.</title>
        <authorList>
            <person name="Schulz F."/>
            <person name="Roux S."/>
            <person name="Paez-Espino D."/>
            <person name="Jungbluth S."/>
            <person name="Walsh D.A."/>
            <person name="Denef V.J."/>
            <person name="McMahon K.D."/>
            <person name="Konstantinidis K.T."/>
            <person name="Eloe-Fadrosh E.A."/>
            <person name="Kyrpides N.C."/>
            <person name="Woyke T."/>
        </authorList>
    </citation>
    <scope>NUCLEOTIDE SEQUENCE</scope>
    <source>
        <strain evidence="9">GVMAG-M-3300005589-24</strain>
    </source>
</reference>
<accession>A0A6C0EMA3</accession>
<comment type="subcellular location">
    <subcellularLocation>
        <location evidence="1">Virion</location>
    </subcellularLocation>
</comment>